<gene>
    <name evidence="1" type="ORF">Agub_g10330</name>
</gene>
<evidence type="ECO:0000313" key="1">
    <source>
        <dbReference type="EMBL" id="GFR48432.1"/>
    </source>
</evidence>
<accession>A0AAD3DX95</accession>
<protein>
    <submittedName>
        <fullName evidence="1">Uncharacterized protein</fullName>
    </submittedName>
</protein>
<proteinExistence type="predicted"/>
<organism evidence="1 2">
    <name type="scientific">Astrephomene gubernaculifera</name>
    <dbReference type="NCBI Taxonomy" id="47775"/>
    <lineage>
        <taxon>Eukaryota</taxon>
        <taxon>Viridiplantae</taxon>
        <taxon>Chlorophyta</taxon>
        <taxon>core chlorophytes</taxon>
        <taxon>Chlorophyceae</taxon>
        <taxon>CS clade</taxon>
        <taxon>Chlamydomonadales</taxon>
        <taxon>Astrephomenaceae</taxon>
        <taxon>Astrephomene</taxon>
    </lineage>
</organism>
<name>A0AAD3DX95_9CHLO</name>
<dbReference type="AlphaFoldDB" id="A0AAD3DX95"/>
<dbReference type="Proteomes" id="UP001054857">
    <property type="component" value="Unassembled WGS sequence"/>
</dbReference>
<evidence type="ECO:0000313" key="2">
    <source>
        <dbReference type="Proteomes" id="UP001054857"/>
    </source>
</evidence>
<keyword evidence="2" id="KW-1185">Reference proteome</keyword>
<comment type="caution">
    <text evidence="1">The sequence shown here is derived from an EMBL/GenBank/DDBJ whole genome shotgun (WGS) entry which is preliminary data.</text>
</comment>
<sequence>MAVTYDSVRQLQTHIGEAEFSRAVKTLDELDVPEVYTPAAEVKTIEALLGVTPGAFDGYAFRMKASKNSGCKGCGRQMNWLDVCHTALKVPGHTPEFIMETFEGAHGLVLAPPFRMLTCHSCNTVQDCKRERIVRGYNCKGYVCMGG</sequence>
<reference evidence="1 2" key="1">
    <citation type="journal article" date="2021" name="Sci. Rep.">
        <title>Genome sequencing of the multicellular alga Astrephomene provides insights into convergent evolution of germ-soma differentiation.</title>
        <authorList>
            <person name="Yamashita S."/>
            <person name="Yamamoto K."/>
            <person name="Matsuzaki R."/>
            <person name="Suzuki S."/>
            <person name="Yamaguchi H."/>
            <person name="Hirooka S."/>
            <person name="Minakuchi Y."/>
            <person name="Miyagishima S."/>
            <person name="Kawachi M."/>
            <person name="Toyoda A."/>
            <person name="Nozaki H."/>
        </authorList>
    </citation>
    <scope>NUCLEOTIDE SEQUENCE [LARGE SCALE GENOMIC DNA]</scope>
    <source>
        <strain evidence="1 2">NIES-4017</strain>
    </source>
</reference>
<dbReference type="EMBL" id="BMAR01000023">
    <property type="protein sequence ID" value="GFR48432.1"/>
    <property type="molecule type" value="Genomic_DNA"/>
</dbReference>